<evidence type="ECO:0000256" key="2">
    <source>
        <dbReference type="PROSITE-ProRule" id="PRU00335"/>
    </source>
</evidence>
<dbReference type="InterPro" id="IPR001647">
    <property type="entry name" value="HTH_TetR"/>
</dbReference>
<sequence length="202" mass="22110">MAGLRSTRRVIKDATRERLLTVAESLLLETGYDDVSVRSINTAAGMNPAAVHYHFGSKDGLVGALLEARLAPHWADRLATVSERRARGWTPTVAELVDVVVTPLLDLSAESLGRLHLHLLARLFLGRQQVEWSSRWFSLDPWIELLRAARPDLSAGEAARRWVLAFDLVLQTVGAPLATTLPKEKISGTTLRAFVTAGLDAA</sequence>
<dbReference type="PRINTS" id="PR00455">
    <property type="entry name" value="HTHTETR"/>
</dbReference>
<gene>
    <name evidence="4" type="ORF">HFP15_23815</name>
</gene>
<evidence type="ECO:0000259" key="3">
    <source>
        <dbReference type="PROSITE" id="PS50977"/>
    </source>
</evidence>
<protein>
    <submittedName>
        <fullName evidence="4">TetR/AcrR family transcriptional regulator</fullName>
    </submittedName>
</protein>
<comment type="caution">
    <text evidence="4">The sequence shown here is derived from an EMBL/GenBank/DDBJ whole genome shotgun (WGS) entry which is preliminary data.</text>
</comment>
<organism evidence="4 5">
    <name type="scientific">Amycolatopsis acididurans</name>
    <dbReference type="NCBI Taxonomy" id="2724524"/>
    <lineage>
        <taxon>Bacteria</taxon>
        <taxon>Bacillati</taxon>
        <taxon>Actinomycetota</taxon>
        <taxon>Actinomycetes</taxon>
        <taxon>Pseudonocardiales</taxon>
        <taxon>Pseudonocardiaceae</taxon>
        <taxon>Amycolatopsis</taxon>
    </lineage>
</organism>
<dbReference type="SUPFAM" id="SSF46689">
    <property type="entry name" value="Homeodomain-like"/>
    <property type="match status" value="1"/>
</dbReference>
<feature type="domain" description="HTH tetR-type" evidence="3">
    <location>
        <begin position="13"/>
        <end position="73"/>
    </location>
</feature>
<evidence type="ECO:0000313" key="5">
    <source>
        <dbReference type="Proteomes" id="UP000715441"/>
    </source>
</evidence>
<name>A0ABX1J7Y0_9PSEU</name>
<keyword evidence="5" id="KW-1185">Reference proteome</keyword>
<dbReference type="PANTHER" id="PTHR30055">
    <property type="entry name" value="HTH-TYPE TRANSCRIPTIONAL REGULATOR RUTR"/>
    <property type="match status" value="1"/>
</dbReference>
<evidence type="ECO:0000256" key="1">
    <source>
        <dbReference type="ARBA" id="ARBA00023125"/>
    </source>
</evidence>
<reference evidence="4 5" key="1">
    <citation type="submission" date="2020-04" db="EMBL/GenBank/DDBJ databases">
        <title>Novel species.</title>
        <authorList>
            <person name="Teo W.F.A."/>
            <person name="Lipun K."/>
            <person name="Srisuk N."/>
            <person name="Duangmal K."/>
        </authorList>
    </citation>
    <scope>NUCLEOTIDE SEQUENCE [LARGE SCALE GENOMIC DNA]</scope>
    <source>
        <strain evidence="4 5">K13G38</strain>
    </source>
</reference>
<feature type="DNA-binding region" description="H-T-H motif" evidence="2">
    <location>
        <begin position="36"/>
        <end position="55"/>
    </location>
</feature>
<dbReference type="InterPro" id="IPR009057">
    <property type="entry name" value="Homeodomain-like_sf"/>
</dbReference>
<accession>A0ABX1J7Y0</accession>
<dbReference type="Pfam" id="PF00440">
    <property type="entry name" value="TetR_N"/>
    <property type="match status" value="1"/>
</dbReference>
<dbReference type="InterPro" id="IPR050109">
    <property type="entry name" value="HTH-type_TetR-like_transc_reg"/>
</dbReference>
<proteinExistence type="predicted"/>
<dbReference type="Proteomes" id="UP000715441">
    <property type="component" value="Unassembled WGS sequence"/>
</dbReference>
<dbReference type="EMBL" id="JAAXLS010000018">
    <property type="protein sequence ID" value="NKQ55908.1"/>
    <property type="molecule type" value="Genomic_DNA"/>
</dbReference>
<dbReference type="Gene3D" id="1.10.357.10">
    <property type="entry name" value="Tetracycline Repressor, domain 2"/>
    <property type="match status" value="1"/>
</dbReference>
<dbReference type="PROSITE" id="PS50977">
    <property type="entry name" value="HTH_TETR_2"/>
    <property type="match status" value="1"/>
</dbReference>
<keyword evidence="1 2" id="KW-0238">DNA-binding</keyword>
<evidence type="ECO:0000313" key="4">
    <source>
        <dbReference type="EMBL" id="NKQ55908.1"/>
    </source>
</evidence>
<dbReference type="PANTHER" id="PTHR30055:SF235">
    <property type="entry name" value="TRANSCRIPTIONAL REGULATORY PROTEIN"/>
    <property type="match status" value="1"/>
</dbReference>